<organism evidence="10 11">
    <name type="scientific">Martelella mangrovi</name>
    <dbReference type="NCBI Taxonomy" id="1397477"/>
    <lineage>
        <taxon>Bacteria</taxon>
        <taxon>Pseudomonadati</taxon>
        <taxon>Pseudomonadota</taxon>
        <taxon>Alphaproteobacteria</taxon>
        <taxon>Hyphomicrobiales</taxon>
        <taxon>Aurantimonadaceae</taxon>
        <taxon>Martelella</taxon>
    </lineage>
</organism>
<sequence length="588" mass="62682">MANRSEVHMKRDMFQRHAPQDSDAGPDPKAPGFAGETLSAETFRHALSVIEKGIPAVAIALVITAVGFLYIGKDLIFAVWAFAALVLHGVAFTIIRNAAREGRDAASLAKWNNRVIAAYWLAGGAWALTALLNCNACTGAAFPFFKGTMVIVALSMLALGAMALPKATWHVFMPAIIAFGAIAYQSRAPFDIGLAAALAVVMVFIAHFSDQLAAGSKALQTQEGEKDALNRRLTESLEKAEAAAETAEKANQAKAAFLAAMSHDLRTPLNAIIGFSEIMKEEMMGPLKNPYYREYASDIHSSGTHLLDMIDGVLDLSRLEAGGYRLVEQPVYLVDVIDASVAMVGTEVAARAISIHCDAGERLSPVMADGRAVKQMLINLLSNAIKFSAEGADILVTAGNTADGGQYLSVRDYGCGMDESALSAATEAFSRGAETADVEGFGLGLSIVRQLIEAHQGELLLQSTPGHGTLASIALPHARVTNLPEAKLSIAETDVALPLSPESAMPFVPESLEIETGQNHPRTAPHSGRDRLAAALKRRARKIANDDQHDSVEASEADLQIEAQLEAEIIEALDRERESEHREAANAA</sequence>
<dbReference type="PANTHER" id="PTHR43711:SF26">
    <property type="entry name" value="SENSOR HISTIDINE KINASE RCSC"/>
    <property type="match status" value="1"/>
</dbReference>
<dbReference type="InterPro" id="IPR050736">
    <property type="entry name" value="Sensor_HK_Regulatory"/>
</dbReference>
<keyword evidence="3" id="KW-0597">Phosphoprotein</keyword>
<accession>A0ABV2I8S1</accession>
<comment type="catalytic activity">
    <reaction evidence="1">
        <text>ATP + protein L-histidine = ADP + protein N-phospho-L-histidine.</text>
        <dbReference type="EC" id="2.7.13.3"/>
    </reaction>
</comment>
<protein>
    <recommendedName>
        <fullName evidence="2">histidine kinase</fullName>
        <ecNumber evidence="2">2.7.13.3</ecNumber>
    </recommendedName>
</protein>
<feature type="transmembrane region" description="Helical" evidence="8">
    <location>
        <begin position="115"/>
        <end position="132"/>
    </location>
</feature>
<keyword evidence="8" id="KW-0812">Transmembrane</keyword>
<dbReference type="SUPFAM" id="SSF47384">
    <property type="entry name" value="Homodimeric domain of signal transducing histidine kinase"/>
    <property type="match status" value="1"/>
</dbReference>
<dbReference type="CDD" id="cd00082">
    <property type="entry name" value="HisKA"/>
    <property type="match status" value="1"/>
</dbReference>
<keyword evidence="6" id="KW-0902">Two-component regulatory system</keyword>
<feature type="domain" description="Histidine kinase" evidence="9">
    <location>
        <begin position="260"/>
        <end position="479"/>
    </location>
</feature>
<comment type="caution">
    <text evidence="10">The sequence shown here is derived from an EMBL/GenBank/DDBJ whole genome shotgun (WGS) entry which is preliminary data.</text>
</comment>
<evidence type="ECO:0000256" key="8">
    <source>
        <dbReference type="SAM" id="Phobius"/>
    </source>
</evidence>
<feature type="transmembrane region" description="Helical" evidence="8">
    <location>
        <begin position="144"/>
        <end position="162"/>
    </location>
</feature>
<gene>
    <name evidence="10" type="ORF">ABID12_001238</name>
</gene>
<dbReference type="InterPro" id="IPR036097">
    <property type="entry name" value="HisK_dim/P_sf"/>
</dbReference>
<evidence type="ECO:0000259" key="9">
    <source>
        <dbReference type="PROSITE" id="PS50109"/>
    </source>
</evidence>
<keyword evidence="7" id="KW-0175">Coiled coil</keyword>
<dbReference type="Pfam" id="PF00512">
    <property type="entry name" value="HisKA"/>
    <property type="match status" value="1"/>
</dbReference>
<keyword evidence="11" id="KW-1185">Reference proteome</keyword>
<evidence type="ECO:0000313" key="10">
    <source>
        <dbReference type="EMBL" id="MET3599307.1"/>
    </source>
</evidence>
<keyword evidence="5 10" id="KW-0418">Kinase</keyword>
<feature type="transmembrane region" description="Helical" evidence="8">
    <location>
        <begin position="53"/>
        <end position="71"/>
    </location>
</feature>
<feature type="coiled-coil region" evidence="7">
    <location>
        <begin position="219"/>
        <end position="253"/>
    </location>
</feature>
<evidence type="ECO:0000256" key="2">
    <source>
        <dbReference type="ARBA" id="ARBA00012438"/>
    </source>
</evidence>
<dbReference type="EC" id="2.7.13.3" evidence="2"/>
<evidence type="ECO:0000256" key="1">
    <source>
        <dbReference type="ARBA" id="ARBA00000085"/>
    </source>
</evidence>
<evidence type="ECO:0000256" key="5">
    <source>
        <dbReference type="ARBA" id="ARBA00022777"/>
    </source>
</evidence>
<keyword evidence="8" id="KW-0472">Membrane</keyword>
<dbReference type="Pfam" id="PF02518">
    <property type="entry name" value="HATPase_c"/>
    <property type="match status" value="1"/>
</dbReference>
<evidence type="ECO:0000256" key="3">
    <source>
        <dbReference type="ARBA" id="ARBA00022553"/>
    </source>
</evidence>
<proteinExistence type="predicted"/>
<dbReference type="CDD" id="cd00075">
    <property type="entry name" value="HATPase"/>
    <property type="match status" value="1"/>
</dbReference>
<keyword evidence="8" id="KW-1133">Transmembrane helix</keyword>
<dbReference type="EMBL" id="JBEPLY010000003">
    <property type="protein sequence ID" value="MET3599307.1"/>
    <property type="molecule type" value="Genomic_DNA"/>
</dbReference>
<feature type="transmembrane region" description="Helical" evidence="8">
    <location>
        <begin position="77"/>
        <end position="95"/>
    </location>
</feature>
<dbReference type="PROSITE" id="PS50109">
    <property type="entry name" value="HIS_KIN"/>
    <property type="match status" value="1"/>
</dbReference>
<dbReference type="RefSeq" id="WP_354433504.1">
    <property type="nucleotide sequence ID" value="NZ_JBEPLY010000003.1"/>
</dbReference>
<dbReference type="PANTHER" id="PTHR43711">
    <property type="entry name" value="TWO-COMPONENT HISTIDINE KINASE"/>
    <property type="match status" value="1"/>
</dbReference>
<reference evidence="10 11" key="1">
    <citation type="submission" date="2024-06" db="EMBL/GenBank/DDBJ databases">
        <title>Genomic Encyclopedia of Type Strains, Phase IV (KMG-IV): sequencing the most valuable type-strain genomes for metagenomic binning, comparative biology and taxonomic classification.</title>
        <authorList>
            <person name="Goeker M."/>
        </authorList>
    </citation>
    <scope>NUCLEOTIDE SEQUENCE [LARGE SCALE GENOMIC DNA]</scope>
    <source>
        <strain evidence="10 11">DSM 28102</strain>
    </source>
</reference>
<dbReference type="GO" id="GO:0004673">
    <property type="term" value="F:protein histidine kinase activity"/>
    <property type="evidence" value="ECO:0007669"/>
    <property type="project" value="UniProtKB-EC"/>
</dbReference>
<evidence type="ECO:0000256" key="4">
    <source>
        <dbReference type="ARBA" id="ARBA00022679"/>
    </source>
</evidence>
<dbReference type="InterPro" id="IPR036890">
    <property type="entry name" value="HATPase_C_sf"/>
</dbReference>
<dbReference type="InterPro" id="IPR004358">
    <property type="entry name" value="Sig_transdc_His_kin-like_C"/>
</dbReference>
<dbReference type="Gene3D" id="1.10.287.130">
    <property type="match status" value="1"/>
</dbReference>
<dbReference type="Proteomes" id="UP001549164">
    <property type="component" value="Unassembled WGS sequence"/>
</dbReference>
<evidence type="ECO:0000313" key="11">
    <source>
        <dbReference type="Proteomes" id="UP001549164"/>
    </source>
</evidence>
<dbReference type="SUPFAM" id="SSF55874">
    <property type="entry name" value="ATPase domain of HSP90 chaperone/DNA topoisomerase II/histidine kinase"/>
    <property type="match status" value="1"/>
</dbReference>
<dbReference type="InterPro" id="IPR003594">
    <property type="entry name" value="HATPase_dom"/>
</dbReference>
<dbReference type="InterPro" id="IPR005467">
    <property type="entry name" value="His_kinase_dom"/>
</dbReference>
<feature type="transmembrane region" description="Helical" evidence="8">
    <location>
        <begin position="192"/>
        <end position="209"/>
    </location>
</feature>
<dbReference type="InterPro" id="IPR003661">
    <property type="entry name" value="HisK_dim/P_dom"/>
</dbReference>
<dbReference type="SMART" id="SM00388">
    <property type="entry name" value="HisKA"/>
    <property type="match status" value="1"/>
</dbReference>
<dbReference type="Gene3D" id="3.30.565.10">
    <property type="entry name" value="Histidine kinase-like ATPase, C-terminal domain"/>
    <property type="match status" value="1"/>
</dbReference>
<dbReference type="PRINTS" id="PR00344">
    <property type="entry name" value="BCTRLSENSOR"/>
</dbReference>
<evidence type="ECO:0000256" key="7">
    <source>
        <dbReference type="SAM" id="Coils"/>
    </source>
</evidence>
<dbReference type="SMART" id="SM00387">
    <property type="entry name" value="HATPase_c"/>
    <property type="match status" value="1"/>
</dbReference>
<evidence type="ECO:0000256" key="6">
    <source>
        <dbReference type="ARBA" id="ARBA00023012"/>
    </source>
</evidence>
<keyword evidence="4 10" id="KW-0808">Transferase</keyword>
<name>A0ABV2I8S1_9HYPH</name>